<evidence type="ECO:0000256" key="1">
    <source>
        <dbReference type="SAM" id="SignalP"/>
    </source>
</evidence>
<keyword evidence="2" id="KW-1185">Reference proteome</keyword>
<dbReference type="Proteomes" id="UP000515145">
    <property type="component" value="Chromosome 5"/>
</dbReference>
<dbReference type="RefSeq" id="XP_028263172.1">
    <property type="nucleotide sequence ID" value="XM_028407371.1"/>
</dbReference>
<dbReference type="GeneID" id="114436848"/>
<organism evidence="2 3">
    <name type="scientific">Parambassis ranga</name>
    <name type="common">Indian glassy fish</name>
    <dbReference type="NCBI Taxonomy" id="210632"/>
    <lineage>
        <taxon>Eukaryota</taxon>
        <taxon>Metazoa</taxon>
        <taxon>Chordata</taxon>
        <taxon>Craniata</taxon>
        <taxon>Vertebrata</taxon>
        <taxon>Euteleostomi</taxon>
        <taxon>Actinopterygii</taxon>
        <taxon>Neopterygii</taxon>
        <taxon>Teleostei</taxon>
        <taxon>Neoteleostei</taxon>
        <taxon>Acanthomorphata</taxon>
        <taxon>Ovalentaria</taxon>
        <taxon>Ambassidae</taxon>
        <taxon>Parambassis</taxon>
    </lineage>
</organism>
<accession>A0A6P7IJK5</accession>
<dbReference type="OrthoDB" id="10063988at2759"/>
<feature type="chain" id="PRO_5027813392" evidence="1">
    <location>
        <begin position="18"/>
        <end position="434"/>
    </location>
</feature>
<dbReference type="AlphaFoldDB" id="A0A6P7IJK5"/>
<evidence type="ECO:0000313" key="3">
    <source>
        <dbReference type="RefSeq" id="XP_028263172.1"/>
    </source>
</evidence>
<proteinExistence type="predicted"/>
<keyword evidence="1" id="KW-0732">Signal</keyword>
<feature type="signal peptide" evidence="1">
    <location>
        <begin position="1"/>
        <end position="17"/>
    </location>
</feature>
<evidence type="ECO:0000313" key="2">
    <source>
        <dbReference type="Proteomes" id="UP000515145"/>
    </source>
</evidence>
<reference evidence="3" key="1">
    <citation type="submission" date="2025-08" db="UniProtKB">
        <authorList>
            <consortium name="RefSeq"/>
        </authorList>
    </citation>
    <scope>IDENTIFICATION</scope>
</reference>
<gene>
    <name evidence="3" type="primary">LOC114436848</name>
</gene>
<dbReference type="InParanoid" id="A0A6P7IJK5"/>
<protein>
    <submittedName>
        <fullName evidence="3">Uncharacterized protein LOC114436848</fullName>
    </submittedName>
</protein>
<sequence length="434" mass="48083">MSLSVLLLLLLVCSAQASDFLGTVLTYYPKQTYGSLSVDFHYKQSFRSCLYNDTWYCPENNCGYAYTTMNRINMESSGEWCQTETFTTRVFPDNNPFLFVFDGSAWINNIQNVVAWRAVTWVELRTRSDTGRANTSPQTTVLPALRVPSNCPRDFSLLAFDPDGDEVKCRHASSSLAECTQCAPPSVLSLSSSCTLSFSPTNSSNEGPYAVQLVMEDFPRQNITLTRTNGSQEVKTTNNAISKIPVQFVLKVVPAVPTCTQGIYLPTFLPPTPANGARLNVTVTRWLDINIKAEANVSTITGLLVSEPHYIINASQNASGPAEFILTWAPSWDQAGKIQTICFVVQAVHNGSKYHSDLRCVTVSVEYEVTRPTVPPLPYLVALRVKISLLPKPQINYDDIWTQINDLLLKYGLSLNSNVQFVGYLQLQPPVGAT</sequence>
<name>A0A6P7IJK5_9TELE</name>